<evidence type="ECO:0000313" key="1">
    <source>
        <dbReference type="EMBL" id="RED87837.1"/>
    </source>
</evidence>
<keyword evidence="2" id="KW-1185">Reference proteome</keyword>
<comment type="caution">
    <text evidence="1">The sequence shown here is derived from an EMBL/GenBank/DDBJ whole genome shotgun (WGS) entry which is preliminary data.</text>
</comment>
<dbReference type="Proteomes" id="UP000256977">
    <property type="component" value="Unassembled WGS sequence"/>
</dbReference>
<evidence type="ECO:0000313" key="2">
    <source>
        <dbReference type="Proteomes" id="UP000256977"/>
    </source>
</evidence>
<sequence>MQSHWQETMDGWLRTIYYSGWPKTRNFIETREIVGNCEVEDVEYVEYVTAHYSGWVKMRHIIETWESAGSRKVEESRKCSCT</sequence>
<dbReference type="EMBL" id="QRDZ01000002">
    <property type="protein sequence ID" value="RED87837.1"/>
    <property type="molecule type" value="Genomic_DNA"/>
</dbReference>
<dbReference type="AlphaFoldDB" id="A0A3D9KPI1"/>
<protein>
    <submittedName>
        <fullName evidence="1">Uncharacterized protein</fullName>
    </submittedName>
</protein>
<name>A0A3D9KPI1_9BACL</name>
<proteinExistence type="predicted"/>
<reference evidence="1 2" key="1">
    <citation type="submission" date="2018-07" db="EMBL/GenBank/DDBJ databases">
        <title>Genomic Encyclopedia of Type Strains, Phase III (KMG-III): the genomes of soil and plant-associated and newly described type strains.</title>
        <authorList>
            <person name="Whitman W."/>
        </authorList>
    </citation>
    <scope>NUCLEOTIDE SEQUENCE [LARGE SCALE GENOMIC DNA]</scope>
    <source>
        <strain evidence="1 2">CECT 7287</strain>
    </source>
</reference>
<organism evidence="1 2">
    <name type="scientific">Cohnella phaseoli</name>
    <dbReference type="NCBI Taxonomy" id="456490"/>
    <lineage>
        <taxon>Bacteria</taxon>
        <taxon>Bacillati</taxon>
        <taxon>Bacillota</taxon>
        <taxon>Bacilli</taxon>
        <taxon>Bacillales</taxon>
        <taxon>Paenibacillaceae</taxon>
        <taxon>Cohnella</taxon>
    </lineage>
</organism>
<gene>
    <name evidence="1" type="ORF">DFP98_102319</name>
</gene>
<accession>A0A3D9KPI1</accession>